<protein>
    <submittedName>
        <fullName evidence="1">Uncharacterized protein</fullName>
    </submittedName>
</protein>
<dbReference type="Proteomes" id="UP000739069">
    <property type="component" value="Unassembled WGS sequence"/>
</dbReference>
<accession>A0A943TAY7</accession>
<evidence type="ECO:0000313" key="2">
    <source>
        <dbReference type="Proteomes" id="UP000739069"/>
    </source>
</evidence>
<evidence type="ECO:0000313" key="1">
    <source>
        <dbReference type="EMBL" id="MBS6635686.1"/>
    </source>
</evidence>
<comment type="caution">
    <text evidence="1">The sequence shown here is derived from an EMBL/GenBank/DDBJ whole genome shotgun (WGS) entry which is preliminary data.</text>
</comment>
<name>A0A943TAY7_9MICC</name>
<gene>
    <name evidence="1" type="ORF">KH265_08645</name>
</gene>
<organism evidence="1 2">
    <name type="scientific">Rothia mucilaginosa</name>
    <dbReference type="NCBI Taxonomy" id="43675"/>
    <lineage>
        <taxon>Bacteria</taxon>
        <taxon>Bacillati</taxon>
        <taxon>Actinomycetota</taxon>
        <taxon>Actinomycetes</taxon>
        <taxon>Micrococcales</taxon>
        <taxon>Micrococcaceae</taxon>
        <taxon>Rothia</taxon>
    </lineage>
</organism>
<dbReference type="EMBL" id="JAGZXI010000017">
    <property type="protein sequence ID" value="MBS6635686.1"/>
    <property type="molecule type" value="Genomic_DNA"/>
</dbReference>
<sequence length="179" mass="19574">MTESNIPVADELTEASKYAEVVDPLNSLENPEFLTAEELVRVMHPVFDEQIINYGAYNLVYATGHAVYRNPDLAVHQSPDQTHFIIGYQDSPDEVVIAPINMPALTPAGTATTIDNTNALHAYSVGEDSVVIESVNGSAFALSFADNAEVATRYGTGLLEQGKDVKDFREFVTQIWPVL</sequence>
<dbReference type="RefSeq" id="WP_204863051.1">
    <property type="nucleotide sequence ID" value="NZ_CABFLY010000005.1"/>
</dbReference>
<proteinExistence type="predicted"/>
<reference evidence="1" key="1">
    <citation type="submission" date="2021-02" db="EMBL/GenBank/DDBJ databases">
        <title>Infant gut strain persistence is associated with maternal origin, phylogeny, and functional potential including surface adhesion and iron acquisition.</title>
        <authorList>
            <person name="Lou Y.C."/>
        </authorList>
    </citation>
    <scope>NUCLEOTIDE SEQUENCE</scope>
    <source>
        <strain evidence="1">L1_008_092G1_dasL1_008_092G1_concoct_16</strain>
    </source>
</reference>
<dbReference type="AlphaFoldDB" id="A0A943TAY7"/>